<evidence type="ECO:0000313" key="2">
    <source>
        <dbReference type="Proteomes" id="UP000322667"/>
    </source>
</evidence>
<accession>A0A5D2IUK7</accession>
<evidence type="ECO:0000313" key="1">
    <source>
        <dbReference type="EMBL" id="TYH46054.1"/>
    </source>
</evidence>
<gene>
    <name evidence="1" type="ORF">ES332_D11G309000v1</name>
</gene>
<dbReference type="AlphaFoldDB" id="A0A5D2IUK7"/>
<dbReference type="EMBL" id="CM017633">
    <property type="protein sequence ID" value="TYH46054.1"/>
    <property type="molecule type" value="Genomic_DNA"/>
</dbReference>
<sequence>MIQPYIALAIALYFTSKDDQAIPCCILEDQHKCEQHLVGRHVNQIFCPIRIGIHVKDYSITCRTNKFQINLNHIQMTQSLTFIPKSMLNNFKNYSIAHK</sequence>
<reference evidence="1 2" key="1">
    <citation type="submission" date="2019-07" db="EMBL/GenBank/DDBJ databases">
        <title>WGS assembly of Gossypium tomentosum.</title>
        <authorList>
            <person name="Chen Z.J."/>
            <person name="Sreedasyam A."/>
            <person name="Ando A."/>
            <person name="Song Q."/>
            <person name="De L."/>
            <person name="Hulse-Kemp A."/>
            <person name="Ding M."/>
            <person name="Ye W."/>
            <person name="Kirkbride R."/>
            <person name="Jenkins J."/>
            <person name="Plott C."/>
            <person name="Lovell J."/>
            <person name="Lin Y.-M."/>
            <person name="Vaughn R."/>
            <person name="Liu B."/>
            <person name="Li W."/>
            <person name="Simpson S."/>
            <person name="Scheffler B."/>
            <person name="Saski C."/>
            <person name="Grover C."/>
            <person name="Hu G."/>
            <person name="Conover J."/>
            <person name="Carlson J."/>
            <person name="Shu S."/>
            <person name="Boston L."/>
            <person name="Williams M."/>
            <person name="Peterson D."/>
            <person name="Mcgee K."/>
            <person name="Jones D."/>
            <person name="Wendel J."/>
            <person name="Stelly D."/>
            <person name="Grimwood J."/>
            <person name="Schmutz J."/>
        </authorList>
    </citation>
    <scope>NUCLEOTIDE SEQUENCE [LARGE SCALE GENOMIC DNA]</scope>
    <source>
        <strain evidence="1">7179.01</strain>
    </source>
</reference>
<protein>
    <submittedName>
        <fullName evidence="1">Uncharacterized protein</fullName>
    </submittedName>
</protein>
<keyword evidence="2" id="KW-1185">Reference proteome</keyword>
<dbReference type="Proteomes" id="UP000322667">
    <property type="component" value="Chromosome D11"/>
</dbReference>
<proteinExistence type="predicted"/>
<name>A0A5D2IUK7_GOSTO</name>
<organism evidence="1 2">
    <name type="scientific">Gossypium tomentosum</name>
    <name type="common">Hawaiian cotton</name>
    <name type="synonym">Gossypium sandvicense</name>
    <dbReference type="NCBI Taxonomy" id="34277"/>
    <lineage>
        <taxon>Eukaryota</taxon>
        <taxon>Viridiplantae</taxon>
        <taxon>Streptophyta</taxon>
        <taxon>Embryophyta</taxon>
        <taxon>Tracheophyta</taxon>
        <taxon>Spermatophyta</taxon>
        <taxon>Magnoliopsida</taxon>
        <taxon>eudicotyledons</taxon>
        <taxon>Gunneridae</taxon>
        <taxon>Pentapetalae</taxon>
        <taxon>rosids</taxon>
        <taxon>malvids</taxon>
        <taxon>Malvales</taxon>
        <taxon>Malvaceae</taxon>
        <taxon>Malvoideae</taxon>
        <taxon>Gossypium</taxon>
    </lineage>
</organism>